<comment type="similarity">
    <text evidence="7">Belongs to the eIF-3 subunit I family.</text>
</comment>
<dbReference type="eggNOG" id="KOG0643">
    <property type="taxonomic scope" value="Eukaryota"/>
</dbReference>
<keyword evidence="1 7" id="KW-0963">Cytoplasm</keyword>
<reference evidence="9 10" key="1">
    <citation type="journal article" date="2011" name="Proc. Natl. Acad. Sci. U.S.A.">
        <title>Niche of harmful alga Aureococcus anophagefferens revealed through ecogenomics.</title>
        <authorList>
            <person name="Gobler C.J."/>
            <person name="Berry D.L."/>
            <person name="Dyhrman S.T."/>
            <person name="Wilhelm S.W."/>
            <person name="Salamov A."/>
            <person name="Lobanov A.V."/>
            <person name="Zhang Y."/>
            <person name="Collier J.L."/>
            <person name="Wurch L.L."/>
            <person name="Kustka A.B."/>
            <person name="Dill B.D."/>
            <person name="Shah M."/>
            <person name="VerBerkmoes N.C."/>
            <person name="Kuo A."/>
            <person name="Terry A."/>
            <person name="Pangilinan J."/>
            <person name="Lindquist E.A."/>
            <person name="Lucas S."/>
            <person name="Paulsen I.T."/>
            <person name="Hattenrath-Lehmann T.K."/>
            <person name="Talmage S.C."/>
            <person name="Walker E.A."/>
            <person name="Koch F."/>
            <person name="Burson A.M."/>
            <person name="Marcoval M.A."/>
            <person name="Tang Y.Z."/>
            <person name="Lecleir G.R."/>
            <person name="Coyne K.J."/>
            <person name="Berg G.M."/>
            <person name="Bertrand E.M."/>
            <person name="Saito M.A."/>
            <person name="Gladyshev V.N."/>
            <person name="Grigoriev I.V."/>
        </authorList>
    </citation>
    <scope>NUCLEOTIDE SEQUENCE [LARGE SCALE GENOMIC DNA]</scope>
    <source>
        <strain evidence="10">CCMP 1984</strain>
    </source>
</reference>
<feature type="repeat" description="WD" evidence="8">
    <location>
        <begin position="157"/>
        <end position="198"/>
    </location>
</feature>
<dbReference type="PROSITE" id="PS50082">
    <property type="entry name" value="WD_REPEATS_2"/>
    <property type="match status" value="4"/>
</dbReference>
<dbReference type="HAMAP" id="MF_03008">
    <property type="entry name" value="eIF3i"/>
    <property type="match status" value="1"/>
</dbReference>
<dbReference type="CDD" id="cd00200">
    <property type="entry name" value="WD40"/>
    <property type="match status" value="1"/>
</dbReference>
<dbReference type="GO" id="GO:0003723">
    <property type="term" value="F:RNA binding"/>
    <property type="evidence" value="ECO:0007669"/>
    <property type="project" value="TreeGrafter"/>
</dbReference>
<dbReference type="Proteomes" id="UP000002729">
    <property type="component" value="Unassembled WGS sequence"/>
</dbReference>
<evidence type="ECO:0000256" key="4">
    <source>
        <dbReference type="ARBA" id="ARBA00022737"/>
    </source>
</evidence>
<evidence type="ECO:0000256" key="7">
    <source>
        <dbReference type="HAMAP-Rule" id="MF_03008"/>
    </source>
</evidence>
<keyword evidence="5 7" id="KW-0648">Protein biosynthesis</keyword>
<dbReference type="InterPro" id="IPR001680">
    <property type="entry name" value="WD40_rpt"/>
</dbReference>
<dbReference type="GO" id="GO:0071541">
    <property type="term" value="C:eukaryotic translation initiation factor 3 complex, eIF3m"/>
    <property type="evidence" value="ECO:0007669"/>
    <property type="project" value="TreeGrafter"/>
</dbReference>
<feature type="repeat" description="WD" evidence="8">
    <location>
        <begin position="6"/>
        <end position="47"/>
    </location>
</feature>
<organism evidence="10">
    <name type="scientific">Aureococcus anophagefferens</name>
    <name type="common">Harmful bloom alga</name>
    <dbReference type="NCBI Taxonomy" id="44056"/>
    <lineage>
        <taxon>Eukaryota</taxon>
        <taxon>Sar</taxon>
        <taxon>Stramenopiles</taxon>
        <taxon>Ochrophyta</taxon>
        <taxon>Pelagophyceae</taxon>
        <taxon>Pelagomonadales</taxon>
        <taxon>Pelagomonadaceae</taxon>
        <taxon>Aureococcus</taxon>
    </lineage>
</organism>
<gene>
    <name evidence="9" type="ORF">AURANDRAFT_59091</name>
</gene>
<keyword evidence="3 8" id="KW-0853">WD repeat</keyword>
<dbReference type="SUPFAM" id="SSF50978">
    <property type="entry name" value="WD40 repeat-like"/>
    <property type="match status" value="1"/>
</dbReference>
<dbReference type="InterPro" id="IPR036322">
    <property type="entry name" value="WD40_repeat_dom_sf"/>
</dbReference>
<dbReference type="PANTHER" id="PTHR19877:SF1">
    <property type="entry name" value="EUKARYOTIC TRANSLATION INITIATION FACTOR 3 SUBUNIT I"/>
    <property type="match status" value="1"/>
</dbReference>
<evidence type="ECO:0000256" key="1">
    <source>
        <dbReference type="ARBA" id="ARBA00022490"/>
    </source>
</evidence>
<dbReference type="KEGG" id="aaf:AURANDRAFT_59091"/>
<keyword evidence="2 7" id="KW-0396">Initiation factor</keyword>
<keyword evidence="4" id="KW-0677">Repeat</keyword>
<evidence type="ECO:0000256" key="2">
    <source>
        <dbReference type="ARBA" id="ARBA00022540"/>
    </source>
</evidence>
<dbReference type="InterPro" id="IPR020472">
    <property type="entry name" value="WD40_PAC1"/>
</dbReference>
<comment type="subcellular location">
    <subcellularLocation>
        <location evidence="7">Cytoplasm</location>
    </subcellularLocation>
</comment>
<proteinExistence type="inferred from homology"/>
<feature type="repeat" description="WD" evidence="8">
    <location>
        <begin position="254"/>
        <end position="284"/>
    </location>
</feature>
<dbReference type="GO" id="GO:0016282">
    <property type="term" value="C:eukaryotic 43S preinitiation complex"/>
    <property type="evidence" value="ECO:0007669"/>
    <property type="project" value="UniProtKB-UniRule"/>
</dbReference>
<dbReference type="InterPro" id="IPR027525">
    <property type="entry name" value="eIF3i"/>
</dbReference>
<feature type="repeat" description="WD" evidence="8">
    <location>
        <begin position="48"/>
        <end position="89"/>
    </location>
</feature>
<dbReference type="InterPro" id="IPR019775">
    <property type="entry name" value="WD40_repeat_CS"/>
</dbReference>
<comment type="subunit">
    <text evidence="7">Component of the eukaryotic translation initiation factor 3 (eIF-3) complex.</text>
</comment>
<evidence type="ECO:0000256" key="8">
    <source>
        <dbReference type="PROSITE-ProRule" id="PRU00221"/>
    </source>
</evidence>
<comment type="similarity">
    <text evidence="6">Belongs to the WD repeat STRAP family.</text>
</comment>
<protein>
    <recommendedName>
        <fullName evidence="7">Eukaryotic translation initiation factor 3 subunit I</fullName>
        <shortName evidence="7">eIF3i</shortName>
    </recommendedName>
</protein>
<dbReference type="InterPro" id="IPR015943">
    <property type="entry name" value="WD40/YVTN_repeat-like_dom_sf"/>
</dbReference>
<evidence type="ECO:0000256" key="3">
    <source>
        <dbReference type="ARBA" id="ARBA00022574"/>
    </source>
</evidence>
<dbReference type="RefSeq" id="XP_009037684.1">
    <property type="nucleotide sequence ID" value="XM_009039436.1"/>
</dbReference>
<dbReference type="FunCoup" id="F0YBI2">
    <property type="interactions" value="486"/>
</dbReference>
<dbReference type="Pfam" id="PF24805">
    <property type="entry name" value="EIF3I"/>
    <property type="match status" value="1"/>
</dbReference>
<evidence type="ECO:0000313" key="10">
    <source>
        <dbReference type="Proteomes" id="UP000002729"/>
    </source>
</evidence>
<dbReference type="SMART" id="SM00320">
    <property type="entry name" value="WD40"/>
    <property type="match status" value="6"/>
</dbReference>
<dbReference type="PANTHER" id="PTHR19877">
    <property type="entry name" value="EUKARYOTIC TRANSLATION INITIATION FACTOR 3 SUBUNIT I"/>
    <property type="match status" value="1"/>
</dbReference>
<dbReference type="GO" id="GO:0033290">
    <property type="term" value="C:eukaryotic 48S preinitiation complex"/>
    <property type="evidence" value="ECO:0007669"/>
    <property type="project" value="UniProtKB-UniRule"/>
</dbReference>
<comment type="function">
    <text evidence="7">Component of the eukaryotic translation initiation factor 3 (eIF-3) complex, which is involved in protein synthesis of a specialized repertoire of mRNAs and, together with other initiation factors, stimulates binding of mRNA and methionyl-tRNAi to the 40S ribosome. The eIF-3 complex specifically targets and initiates translation of a subset of mRNAs involved in cell proliferation.</text>
</comment>
<dbReference type="EMBL" id="GL833130">
    <property type="protein sequence ID" value="EGB07692.1"/>
    <property type="molecule type" value="Genomic_DNA"/>
</dbReference>
<accession>F0YBI2</accession>
<dbReference type="GO" id="GO:0003743">
    <property type="term" value="F:translation initiation factor activity"/>
    <property type="evidence" value="ECO:0007669"/>
    <property type="project" value="UniProtKB-UniRule"/>
</dbReference>
<dbReference type="GO" id="GO:0001732">
    <property type="term" value="P:formation of cytoplasmic translation initiation complex"/>
    <property type="evidence" value="ECO:0007669"/>
    <property type="project" value="UniProtKB-UniRule"/>
</dbReference>
<dbReference type="PROSITE" id="PS50294">
    <property type="entry name" value="WD_REPEATS_REGION"/>
    <property type="match status" value="3"/>
</dbReference>
<dbReference type="GeneID" id="20222729"/>
<dbReference type="PROSITE" id="PS00678">
    <property type="entry name" value="WD_REPEATS_1"/>
    <property type="match status" value="2"/>
</dbReference>
<dbReference type="OMA" id="VWFSHNG"/>
<dbReference type="Gene3D" id="2.130.10.10">
    <property type="entry name" value="YVTN repeat-like/Quinoprotein amine dehydrogenase"/>
    <property type="match status" value="2"/>
</dbReference>
<dbReference type="PRINTS" id="PR00320">
    <property type="entry name" value="GPROTEINBRPT"/>
</dbReference>
<dbReference type="Pfam" id="PF00400">
    <property type="entry name" value="WD40"/>
    <property type="match status" value="2"/>
</dbReference>
<name>F0YBI2_AURAN</name>
<dbReference type="OrthoDB" id="24966at2759"/>
<keyword evidence="10" id="KW-1185">Reference proteome</keyword>
<dbReference type="InParanoid" id="F0YBI2"/>
<dbReference type="AlphaFoldDB" id="F0YBI2"/>
<sequence length="307" mass="34028">MRPILLKGHERSITCVIYNRDGDLIFTSAKDGRPTLWLSESGERVGTYELHNGAVWHLDVSWDSKLLVSGSADMHAKVWDVETGAELASFEHSGPVRSCSFDESGRRALTMCDAFGGLDVKCQIVRWMPLGKAILCAFEDGQIKIHDSLSFEEIKCVPAHDSKIQCVSFNLTQTMLLTASADQTCKMWDLHDWTELKMFRSDRPLNACVFSPTKEHVLVGGGQDAMSVTTTSGRQGKFETQFFHLAYEEEFGRVKGHFGPINALAIAPDGKSFCSGAEDGYIRLHHFDADYVDMGDPVPEDEPGSAE</sequence>
<evidence type="ECO:0000313" key="9">
    <source>
        <dbReference type="EMBL" id="EGB07692.1"/>
    </source>
</evidence>
<evidence type="ECO:0000256" key="5">
    <source>
        <dbReference type="ARBA" id="ARBA00022917"/>
    </source>
</evidence>
<evidence type="ECO:0000256" key="6">
    <source>
        <dbReference type="ARBA" id="ARBA00038394"/>
    </source>
</evidence>